<dbReference type="PANTHER" id="PTHR43734:SF1">
    <property type="entry name" value="PHYTOENE DESATURASE"/>
    <property type="match status" value="1"/>
</dbReference>
<reference evidence="12" key="1">
    <citation type="journal article" date="2020" name="Stud. Mycol.">
        <title>101 Dothideomycetes genomes: a test case for predicting lifestyles and emergence of pathogens.</title>
        <authorList>
            <person name="Haridas S."/>
            <person name="Albert R."/>
            <person name="Binder M."/>
            <person name="Bloem J."/>
            <person name="Labutti K."/>
            <person name="Salamov A."/>
            <person name="Andreopoulos B."/>
            <person name="Baker S."/>
            <person name="Barry K."/>
            <person name="Bills G."/>
            <person name="Bluhm B."/>
            <person name="Cannon C."/>
            <person name="Castanera R."/>
            <person name="Culley D."/>
            <person name="Daum C."/>
            <person name="Ezra D."/>
            <person name="Gonzalez J."/>
            <person name="Henrissat B."/>
            <person name="Kuo A."/>
            <person name="Liang C."/>
            <person name="Lipzen A."/>
            <person name="Lutzoni F."/>
            <person name="Magnuson J."/>
            <person name="Mondo S."/>
            <person name="Nolan M."/>
            <person name="Ohm R."/>
            <person name="Pangilinan J."/>
            <person name="Park H.-J."/>
            <person name="Ramirez L."/>
            <person name="Alfaro M."/>
            <person name="Sun H."/>
            <person name="Tritt A."/>
            <person name="Yoshinaga Y."/>
            <person name="Zwiers L.-H."/>
            <person name="Turgeon B."/>
            <person name="Goodwin S."/>
            <person name="Spatafora J."/>
            <person name="Crous P."/>
            <person name="Grigoriev I."/>
        </authorList>
    </citation>
    <scope>NUCLEOTIDE SEQUENCE</scope>
    <source>
        <strain evidence="12">CBS 260.36</strain>
    </source>
</reference>
<keyword evidence="13" id="KW-1185">Reference proteome</keyword>
<feature type="transmembrane region" description="Helical" evidence="10">
    <location>
        <begin position="596"/>
        <end position="614"/>
    </location>
</feature>
<dbReference type="Pfam" id="PF01593">
    <property type="entry name" value="Amino_oxidase"/>
    <property type="match status" value="1"/>
</dbReference>
<evidence type="ECO:0000256" key="2">
    <source>
        <dbReference type="ARBA" id="ARBA00004829"/>
    </source>
</evidence>
<comment type="caution">
    <text evidence="12">The sequence shown here is derived from an EMBL/GenBank/DDBJ whole genome shotgun (WGS) entry which is preliminary data.</text>
</comment>
<evidence type="ECO:0000256" key="7">
    <source>
        <dbReference type="ARBA" id="ARBA00034551"/>
    </source>
</evidence>
<evidence type="ECO:0000256" key="5">
    <source>
        <dbReference type="ARBA" id="ARBA00022746"/>
    </source>
</evidence>
<dbReference type="GO" id="GO:0016166">
    <property type="term" value="F:phytoene dehydrogenase activity"/>
    <property type="evidence" value="ECO:0007669"/>
    <property type="project" value="UniProtKB-ARBA"/>
</dbReference>
<comment type="cofactor">
    <cofactor evidence="1">
        <name>NAD(+)</name>
        <dbReference type="ChEBI" id="CHEBI:57540"/>
    </cofactor>
</comment>
<evidence type="ECO:0000256" key="1">
    <source>
        <dbReference type="ARBA" id="ARBA00001911"/>
    </source>
</evidence>
<evidence type="ECO:0000313" key="13">
    <source>
        <dbReference type="Proteomes" id="UP000799439"/>
    </source>
</evidence>
<comment type="pathway">
    <text evidence="2 8">Carotenoid biosynthesis.</text>
</comment>
<dbReference type="GO" id="GO:0016117">
    <property type="term" value="P:carotenoid biosynthetic process"/>
    <property type="evidence" value="ECO:0007669"/>
    <property type="project" value="UniProtKB-KW"/>
</dbReference>
<protein>
    <recommendedName>
        <fullName evidence="4">Phytoene desaturase</fullName>
    </recommendedName>
    <alternativeName>
        <fullName evidence="7">Phytoene desaturase (3,4-didehydrolycopene-forming)</fullName>
    </alternativeName>
</protein>
<evidence type="ECO:0000256" key="4">
    <source>
        <dbReference type="ARBA" id="ARBA00013293"/>
    </source>
</evidence>
<dbReference type="EMBL" id="ML996081">
    <property type="protein sequence ID" value="KAF2157328.1"/>
    <property type="molecule type" value="Genomic_DNA"/>
</dbReference>
<dbReference type="Gene3D" id="3.50.50.60">
    <property type="entry name" value="FAD/NAD(P)-binding domain"/>
    <property type="match status" value="2"/>
</dbReference>
<organism evidence="12 13">
    <name type="scientific">Myriangium duriaei CBS 260.36</name>
    <dbReference type="NCBI Taxonomy" id="1168546"/>
    <lineage>
        <taxon>Eukaryota</taxon>
        <taxon>Fungi</taxon>
        <taxon>Dikarya</taxon>
        <taxon>Ascomycota</taxon>
        <taxon>Pezizomycotina</taxon>
        <taxon>Dothideomycetes</taxon>
        <taxon>Dothideomycetidae</taxon>
        <taxon>Myriangiales</taxon>
        <taxon>Myriangiaceae</taxon>
        <taxon>Myriangium</taxon>
    </lineage>
</organism>
<keyword evidence="10" id="KW-0812">Transmembrane</keyword>
<dbReference type="NCBIfam" id="TIGR02734">
    <property type="entry name" value="crtI_fam"/>
    <property type="match status" value="1"/>
</dbReference>
<dbReference type="SUPFAM" id="SSF51905">
    <property type="entry name" value="FAD/NAD(P)-binding domain"/>
    <property type="match status" value="1"/>
</dbReference>
<dbReference type="InterPro" id="IPR036188">
    <property type="entry name" value="FAD/NAD-bd_sf"/>
</dbReference>
<dbReference type="FunFam" id="3.50.50.60:FF:000171">
    <property type="entry name" value="zeta-carotene-forming phytoene desaturase"/>
    <property type="match status" value="1"/>
</dbReference>
<feature type="compositionally biased region" description="Polar residues" evidence="9">
    <location>
        <begin position="387"/>
        <end position="399"/>
    </location>
</feature>
<accession>A0A9P4J8J9</accession>
<dbReference type="Proteomes" id="UP000799439">
    <property type="component" value="Unassembled WGS sequence"/>
</dbReference>
<evidence type="ECO:0000256" key="6">
    <source>
        <dbReference type="ARBA" id="ARBA00023002"/>
    </source>
</evidence>
<dbReference type="AlphaFoldDB" id="A0A9P4J8J9"/>
<keyword evidence="10" id="KW-1133">Transmembrane helix</keyword>
<comment type="similarity">
    <text evidence="3 8">Belongs to the carotenoid/retinoid oxidoreductase family.</text>
</comment>
<gene>
    <name evidence="12" type="ORF">K461DRAFT_317439</name>
</gene>
<evidence type="ECO:0000256" key="9">
    <source>
        <dbReference type="SAM" id="MobiDB-lite"/>
    </source>
</evidence>
<dbReference type="PANTHER" id="PTHR43734">
    <property type="entry name" value="PHYTOENE DESATURASE"/>
    <property type="match status" value="1"/>
</dbReference>
<keyword evidence="6 8" id="KW-0560">Oxidoreductase</keyword>
<name>A0A9P4J8J9_9PEZI</name>
<feature type="domain" description="Amine oxidase" evidence="11">
    <location>
        <begin position="15"/>
        <end position="386"/>
    </location>
</feature>
<evidence type="ECO:0000256" key="8">
    <source>
        <dbReference type="RuleBase" id="RU362075"/>
    </source>
</evidence>
<proteinExistence type="inferred from homology"/>
<evidence type="ECO:0000259" key="11">
    <source>
        <dbReference type="Pfam" id="PF01593"/>
    </source>
</evidence>
<evidence type="ECO:0000313" key="12">
    <source>
        <dbReference type="EMBL" id="KAF2157328.1"/>
    </source>
</evidence>
<keyword evidence="5 8" id="KW-0125">Carotenoid biosynthesis</keyword>
<dbReference type="InterPro" id="IPR014105">
    <property type="entry name" value="Carotenoid/retinoid_OxRdtase"/>
</dbReference>
<evidence type="ECO:0000256" key="10">
    <source>
        <dbReference type="SAM" id="Phobius"/>
    </source>
</evidence>
<dbReference type="InterPro" id="IPR002937">
    <property type="entry name" value="Amino_oxidase"/>
</dbReference>
<feature type="region of interest" description="Disordered" evidence="9">
    <location>
        <begin position="387"/>
        <end position="414"/>
    </location>
</feature>
<evidence type="ECO:0000256" key="3">
    <source>
        <dbReference type="ARBA" id="ARBA00006046"/>
    </source>
</evidence>
<keyword evidence="10" id="KW-0472">Membrane</keyword>
<sequence>MVEKRTAIVIGAGVGGVSTAAHLAKAGFQVTVLEKNDFSGGRCSLIHHKGWRFDQGPSLLLLPELFRQTFHDLDTSLEAEDVHILKCDPNYKVWFGDGEEFRLSTDMAAMKTEIEKWEGKDGFRRYLDYVKEGHDHYELSVSHVLLRNFTSILSMTRTNFMRHLFSLHPFESIYSRTSKYFHTDRLRRVFTFASMYMGISPYDAPGTYSLLQYTELAEGIWYPVGGFNKVVQALVGIGERLGAQYRFSTQVKSILLSKDGGRAVGVQLASGEKLLADVVVNNSDLVYAYNNLLPTTKYAEALSQRDTSCSSISFYWALDRKVPELSAHNIFLANEYRESFDAIFKKHLIPNEPSFYVNVPSRVDPTAAPEGKDTIVVLVPVGHLHDTSTTASVPDSNPPLSKSSDSTKLTKSDKISGIAPSASQDWPEMIALARRTILSTISSRIGTAIGPLITHEQTNDPTTWQQKFNLDRGAILGLSHSFLNVLSFRPTTRARGPGLLDGVAAHLPLVLQRVAEVLAPGPAIEALYFVGASTHPGTGVPICLAGGKIVAEQVLEDLRMEVPWRRAEVESEERLKGRMGTTGREMDVVRALYGEGWVQIVVLLVAVMLAFFVWTGR</sequence>
<dbReference type="OrthoDB" id="7777654at2759"/>